<dbReference type="InterPro" id="IPR003594">
    <property type="entry name" value="HATPase_dom"/>
</dbReference>
<dbReference type="PROSITE" id="PS50109">
    <property type="entry name" value="HIS_KIN"/>
    <property type="match status" value="1"/>
</dbReference>
<evidence type="ECO:0000313" key="5">
    <source>
        <dbReference type="Proteomes" id="UP000688137"/>
    </source>
</evidence>
<proteinExistence type="predicted"/>
<dbReference type="InterPro" id="IPR005467">
    <property type="entry name" value="His_kinase_dom"/>
</dbReference>
<accession>A0A8S1JWV9</accession>
<reference evidence="4" key="1">
    <citation type="submission" date="2021-01" db="EMBL/GenBank/DDBJ databases">
        <authorList>
            <consortium name="Genoscope - CEA"/>
            <person name="William W."/>
        </authorList>
    </citation>
    <scope>NUCLEOTIDE SEQUENCE</scope>
</reference>
<comment type="caution">
    <text evidence="4">The sequence shown here is derived from an EMBL/GenBank/DDBJ whole genome shotgun (WGS) entry which is preliminary data.</text>
</comment>
<organism evidence="4 5">
    <name type="scientific">Paramecium primaurelia</name>
    <dbReference type="NCBI Taxonomy" id="5886"/>
    <lineage>
        <taxon>Eukaryota</taxon>
        <taxon>Sar</taxon>
        <taxon>Alveolata</taxon>
        <taxon>Ciliophora</taxon>
        <taxon>Intramacronucleata</taxon>
        <taxon>Oligohymenophorea</taxon>
        <taxon>Peniculida</taxon>
        <taxon>Parameciidae</taxon>
        <taxon>Paramecium</taxon>
    </lineage>
</organism>
<protein>
    <recommendedName>
        <fullName evidence="3">Histidine kinase domain-containing protein</fullName>
    </recommendedName>
</protein>
<sequence>MENKTMRYFGMSLNVLISVFLAIVECIINQVSDSIIIDIVLIICGAFFSWIFITQQLGWKKGDISPFFYWTLAIKRITLVGIHRSEFIYFLFGFLNGIYSSKLDVKDQKKYYQKTKTAFQVILILVLIIFNSLTNTIQNQIVLIVFNIGLLVLLGIYDNIEIYPNNTKQNDYNTDQRNTQAELKKCQTIIQQFQQTKSIWEQYIKQTDDWICKVDITKFLFNRSWESREQSQALQKFLKENKMNIQQFFNHLIIVNQQSSNTSQSIITQFELDESNTLLAWIEKNYLQDNQNQKQNVQKLKQYQDEQDQNQQNQEDQPSIISPQNDGKPMFYKDRSQDLSGLLAIPINMDQLGPSNKIYLQCQLNLNSIIYNLSLFIFLVDDDKSNEQKQQSIIIQIKNINKLIKNEMLEQKSSIFYKYIGRMANLSSQMLKQVDLIKQSLQLHLKEFDKIRQSNYNSLSFCDDNAFVKSDKQIGDFKQVLLNVRTQTPIQSAYVKVTSSNSHNHENQDENLQKLSIIYLQQSQELLKQVEQLTFDLLIIEQNNFNFFELFSNPQLKIEQFNLLKTFNIVIDIFKKHQILNQNNIIITQELDDETQMIIQSDRRRMKQILINIINNSIENFDLIQKKKQKEKNENLQIHKSLIIQEQELKPQNSIIIKLQSDADKITIEIQDNGGGIDQERLKNRVNECKFGLAACQKQLKYLAYDSKKPLEIINNLKSSNEVEGSIVKFQLPKTRDNFYLNDDSKQSESLRISQRIGQF</sequence>
<keyword evidence="2" id="KW-1133">Transmembrane helix</keyword>
<feature type="transmembrane region" description="Helical" evidence="2">
    <location>
        <begin position="6"/>
        <end position="28"/>
    </location>
</feature>
<dbReference type="Pfam" id="PF02518">
    <property type="entry name" value="HATPase_c"/>
    <property type="match status" value="1"/>
</dbReference>
<dbReference type="AlphaFoldDB" id="A0A8S1JWV9"/>
<feature type="transmembrane region" description="Helical" evidence="2">
    <location>
        <begin position="140"/>
        <end position="160"/>
    </location>
</feature>
<keyword evidence="2" id="KW-0812">Transmembrane</keyword>
<dbReference type="EMBL" id="CAJJDM010000008">
    <property type="protein sequence ID" value="CAD8047232.1"/>
    <property type="molecule type" value="Genomic_DNA"/>
</dbReference>
<keyword evidence="5" id="KW-1185">Reference proteome</keyword>
<evidence type="ECO:0000256" key="1">
    <source>
        <dbReference type="SAM" id="MobiDB-lite"/>
    </source>
</evidence>
<feature type="transmembrane region" description="Helical" evidence="2">
    <location>
        <begin position="117"/>
        <end position="134"/>
    </location>
</feature>
<gene>
    <name evidence="4" type="ORF">PPRIM_AZ9-3.1.T0110325</name>
</gene>
<feature type="domain" description="Histidine kinase" evidence="3">
    <location>
        <begin position="481"/>
        <end position="736"/>
    </location>
</feature>
<feature type="transmembrane region" description="Helical" evidence="2">
    <location>
        <begin position="87"/>
        <end position="105"/>
    </location>
</feature>
<dbReference type="OMA" id="FNIVIDI"/>
<evidence type="ECO:0000259" key="3">
    <source>
        <dbReference type="PROSITE" id="PS50109"/>
    </source>
</evidence>
<dbReference type="Proteomes" id="UP000688137">
    <property type="component" value="Unassembled WGS sequence"/>
</dbReference>
<keyword evidence="2" id="KW-0472">Membrane</keyword>
<name>A0A8S1JWV9_PARPR</name>
<evidence type="ECO:0000256" key="2">
    <source>
        <dbReference type="SAM" id="Phobius"/>
    </source>
</evidence>
<evidence type="ECO:0000313" key="4">
    <source>
        <dbReference type="EMBL" id="CAD8047232.1"/>
    </source>
</evidence>
<feature type="region of interest" description="Disordered" evidence="1">
    <location>
        <begin position="298"/>
        <end position="328"/>
    </location>
</feature>
<feature type="transmembrane region" description="Helical" evidence="2">
    <location>
        <begin position="35"/>
        <end position="53"/>
    </location>
</feature>